<gene>
    <name evidence="2" type="ORF">C1I93_24915</name>
</gene>
<keyword evidence="3" id="KW-1185">Reference proteome</keyword>
<feature type="transmembrane region" description="Helical" evidence="1">
    <location>
        <begin position="320"/>
        <end position="341"/>
    </location>
</feature>
<dbReference type="AlphaFoldDB" id="A0A2W2BQR0"/>
<accession>A0A2W2BQR0</accession>
<dbReference type="PANTHER" id="PTHR37422">
    <property type="entry name" value="TEICHURONIC ACID BIOSYNTHESIS PROTEIN TUAE"/>
    <property type="match status" value="1"/>
</dbReference>
<feature type="transmembrane region" description="Helical" evidence="1">
    <location>
        <begin position="44"/>
        <end position="62"/>
    </location>
</feature>
<dbReference type="Proteomes" id="UP000248627">
    <property type="component" value="Unassembled WGS sequence"/>
</dbReference>
<evidence type="ECO:0000313" key="3">
    <source>
        <dbReference type="Proteomes" id="UP000248627"/>
    </source>
</evidence>
<feature type="transmembrane region" description="Helical" evidence="1">
    <location>
        <begin position="377"/>
        <end position="393"/>
    </location>
</feature>
<evidence type="ECO:0000256" key="1">
    <source>
        <dbReference type="SAM" id="Phobius"/>
    </source>
</evidence>
<reference evidence="2 3" key="1">
    <citation type="submission" date="2018-01" db="EMBL/GenBank/DDBJ databases">
        <title>Draft genome sequence of Jishengella endophytica.</title>
        <authorList>
            <person name="Sahin N."/>
            <person name="Ay H."/>
            <person name="Saygin H."/>
        </authorList>
    </citation>
    <scope>NUCLEOTIDE SEQUENCE [LARGE SCALE GENOMIC DNA]</scope>
    <source>
        <strain evidence="2 3">DSM 45430</strain>
    </source>
</reference>
<evidence type="ECO:0008006" key="4">
    <source>
        <dbReference type="Google" id="ProtNLM"/>
    </source>
</evidence>
<protein>
    <recommendedName>
        <fullName evidence="4">O-antigen ligase like membrane protein</fullName>
    </recommendedName>
</protein>
<feature type="transmembrane region" description="Helical" evidence="1">
    <location>
        <begin position="174"/>
        <end position="191"/>
    </location>
</feature>
<organism evidence="2 3">
    <name type="scientific">Micromonospora endophytica</name>
    <dbReference type="NCBI Taxonomy" id="515350"/>
    <lineage>
        <taxon>Bacteria</taxon>
        <taxon>Bacillati</taxon>
        <taxon>Actinomycetota</taxon>
        <taxon>Actinomycetes</taxon>
        <taxon>Micromonosporales</taxon>
        <taxon>Micromonosporaceae</taxon>
        <taxon>Micromonospora</taxon>
    </lineage>
</organism>
<dbReference type="OrthoDB" id="3774626at2"/>
<keyword evidence="1" id="KW-0472">Membrane</keyword>
<sequence>MMFGLVPLWWLLGGFYLGWSLFGAVLFAMLVVRGRVPLPPGTGLWLLFLALVVLSAIRLPSLVSLAPFALRLGFYLTALVVGVYVYTRVREGTDPARVLVPLCVFWLGLVALGWLGVLAPRLALTTPVELLLPAGLADHEYLRDLVHVATTEYRSRSVDPAYRPTAPFPYTNNYGSVYAMTLPCAVAFTMLRRRGVLRWAVLVSLPLSLAPAFLTLNRVMFASLGVGLAVLGVRAALRGNVRVGLSVLGVLCAALLTNLFIPVTRLIGDRVAGSDTNADRFGLYAEVLRRIGDSPWLGYGAPVSADTVSAQEPIGTQGQLWMVLFSHGVPALVCFLAWFVVATVICARATGAAGQWLAVVPVICLAQLPFYGMASPAVSVACFAVAVPMALVAREATLRRDDSPAIAEAVPG</sequence>
<dbReference type="InterPro" id="IPR051533">
    <property type="entry name" value="WaaL-like"/>
</dbReference>
<comment type="caution">
    <text evidence="2">The sequence shown here is derived from an EMBL/GenBank/DDBJ whole genome shotgun (WGS) entry which is preliminary data.</text>
</comment>
<feature type="transmembrane region" description="Helical" evidence="1">
    <location>
        <begin position="196"/>
        <end position="214"/>
    </location>
</feature>
<feature type="transmembrane region" description="Helical" evidence="1">
    <location>
        <begin position="244"/>
        <end position="261"/>
    </location>
</feature>
<feature type="transmembrane region" description="Helical" evidence="1">
    <location>
        <begin position="220"/>
        <end position="237"/>
    </location>
</feature>
<evidence type="ECO:0000313" key="2">
    <source>
        <dbReference type="EMBL" id="PZF88482.1"/>
    </source>
</evidence>
<feature type="transmembrane region" description="Helical" evidence="1">
    <location>
        <begin position="6"/>
        <end position="32"/>
    </location>
</feature>
<feature type="transmembrane region" description="Helical" evidence="1">
    <location>
        <begin position="353"/>
        <end position="371"/>
    </location>
</feature>
<proteinExistence type="predicted"/>
<keyword evidence="1" id="KW-0812">Transmembrane</keyword>
<keyword evidence="1" id="KW-1133">Transmembrane helix</keyword>
<feature type="transmembrane region" description="Helical" evidence="1">
    <location>
        <begin position="68"/>
        <end position="86"/>
    </location>
</feature>
<dbReference type="EMBL" id="POTX01000235">
    <property type="protein sequence ID" value="PZF88482.1"/>
    <property type="molecule type" value="Genomic_DNA"/>
</dbReference>
<feature type="transmembrane region" description="Helical" evidence="1">
    <location>
        <begin position="98"/>
        <end position="119"/>
    </location>
</feature>
<name>A0A2W2BQR0_9ACTN</name>
<dbReference type="PANTHER" id="PTHR37422:SF13">
    <property type="entry name" value="LIPOPOLYSACCHARIDE BIOSYNTHESIS PROTEIN PA4999-RELATED"/>
    <property type="match status" value="1"/>
</dbReference>